<dbReference type="PROSITE" id="PS50005">
    <property type="entry name" value="TPR"/>
    <property type="match status" value="1"/>
</dbReference>
<evidence type="ECO:0000256" key="1">
    <source>
        <dbReference type="PROSITE-ProRule" id="PRU00339"/>
    </source>
</evidence>
<dbReference type="Pfam" id="PF13428">
    <property type="entry name" value="TPR_14"/>
    <property type="match status" value="1"/>
</dbReference>
<feature type="repeat" description="TPR" evidence="1">
    <location>
        <begin position="34"/>
        <end position="67"/>
    </location>
</feature>
<dbReference type="InterPro" id="IPR019734">
    <property type="entry name" value="TPR_rpt"/>
</dbReference>
<feature type="compositionally biased region" description="Polar residues" evidence="2">
    <location>
        <begin position="162"/>
        <end position="173"/>
    </location>
</feature>
<feature type="region of interest" description="Disordered" evidence="2">
    <location>
        <begin position="147"/>
        <end position="173"/>
    </location>
</feature>
<dbReference type="Gene3D" id="1.25.40.10">
    <property type="entry name" value="Tetratricopeptide repeat domain"/>
    <property type="match status" value="1"/>
</dbReference>
<protein>
    <submittedName>
        <fullName evidence="3">Uncharacterized protein</fullName>
    </submittedName>
</protein>
<dbReference type="RefSeq" id="WP_086450206.1">
    <property type="nucleotide sequence ID" value="NZ_MSPP01000001.1"/>
</dbReference>
<organism evidence="3 4">
    <name type="scientific">Marivivens niveibacter</name>
    <dbReference type="NCBI Taxonomy" id="1930667"/>
    <lineage>
        <taxon>Bacteria</taxon>
        <taxon>Pseudomonadati</taxon>
        <taxon>Pseudomonadota</taxon>
        <taxon>Alphaproteobacteria</taxon>
        <taxon>Rhodobacterales</taxon>
        <taxon>Paracoccaceae</taxon>
        <taxon>Marivivens group</taxon>
        <taxon>Marivivens</taxon>
    </lineage>
</organism>
<dbReference type="SMART" id="SM00028">
    <property type="entry name" value="TPR"/>
    <property type="match status" value="2"/>
</dbReference>
<comment type="caution">
    <text evidence="3">The sequence shown here is derived from an EMBL/GenBank/DDBJ whole genome shotgun (WGS) entry which is preliminary data.</text>
</comment>
<dbReference type="AlphaFoldDB" id="A0A251X1I2"/>
<evidence type="ECO:0000313" key="3">
    <source>
        <dbReference type="EMBL" id="OUD10557.1"/>
    </source>
</evidence>
<dbReference type="Pfam" id="PF14559">
    <property type="entry name" value="TPR_19"/>
    <property type="match status" value="1"/>
</dbReference>
<proteinExistence type="predicted"/>
<keyword evidence="1" id="KW-0802">TPR repeat</keyword>
<sequence length="173" mass="19005">MSTLKNISPLLARGDWSAAENVLMDAASQRGATAGVFYNLARVLEAQGKDNEMIPWLRKAVAVDPNHSMAWYELGRAQMAHNPQAAEKSFSTAAKLSPGDQDCWRHLARLRMRLGDWEGCAAALQELPEDTETLSIAYRVACETADTAQQQSRLAPKPANAPQLTTPYAQRHS</sequence>
<evidence type="ECO:0000313" key="4">
    <source>
        <dbReference type="Proteomes" id="UP000194664"/>
    </source>
</evidence>
<keyword evidence="4" id="KW-1185">Reference proteome</keyword>
<dbReference type="Proteomes" id="UP000194664">
    <property type="component" value="Unassembled WGS sequence"/>
</dbReference>
<accession>A0A251X1I2</accession>
<dbReference type="InterPro" id="IPR011990">
    <property type="entry name" value="TPR-like_helical_dom_sf"/>
</dbReference>
<name>A0A251X1I2_9RHOB</name>
<gene>
    <name evidence="3" type="ORF">BVC71_03440</name>
</gene>
<dbReference type="SUPFAM" id="SSF48452">
    <property type="entry name" value="TPR-like"/>
    <property type="match status" value="1"/>
</dbReference>
<evidence type="ECO:0000256" key="2">
    <source>
        <dbReference type="SAM" id="MobiDB-lite"/>
    </source>
</evidence>
<dbReference type="OrthoDB" id="7860720at2"/>
<dbReference type="EMBL" id="MSPP01000001">
    <property type="protein sequence ID" value="OUD10557.1"/>
    <property type="molecule type" value="Genomic_DNA"/>
</dbReference>
<reference evidence="3 4" key="1">
    <citation type="submission" date="2016-12" db="EMBL/GenBank/DDBJ databases">
        <title>The draft genome sequence of HSLHS2.</title>
        <authorList>
            <person name="Hu D."/>
            <person name="Wang L."/>
            <person name="Shao Z."/>
        </authorList>
    </citation>
    <scope>NUCLEOTIDE SEQUENCE [LARGE SCALE GENOMIC DNA]</scope>
    <source>
        <strain evidence="3">MCCC 1A06712</strain>
    </source>
</reference>